<feature type="chain" id="PRO_5043672378" evidence="2">
    <location>
        <begin position="28"/>
        <end position="111"/>
    </location>
</feature>
<feature type="signal peptide" evidence="2">
    <location>
        <begin position="1"/>
        <end position="27"/>
    </location>
</feature>
<feature type="transmembrane region" description="Helical" evidence="1">
    <location>
        <begin position="43"/>
        <end position="62"/>
    </location>
</feature>
<keyword evidence="1" id="KW-1133">Transmembrane helix</keyword>
<sequence>MRISKFATVSALSVAMAFGALQTAAVAAPAVPVGQNAPIGVKAGVIGVGAIAGSVILDAIITSATQCRELTREEAWTAGLLPVIGIIINHSKAPASKCGAAVVAPVKAKKK</sequence>
<organism evidence="3">
    <name type="scientific">Methyloraptor flagellatus</name>
    <dbReference type="NCBI Taxonomy" id="3162530"/>
    <lineage>
        <taxon>Bacteria</taxon>
        <taxon>Pseudomonadati</taxon>
        <taxon>Pseudomonadota</taxon>
        <taxon>Alphaproteobacteria</taxon>
        <taxon>Hyphomicrobiales</taxon>
        <taxon>Ancalomicrobiaceae</taxon>
        <taxon>Methyloraptor</taxon>
    </lineage>
</organism>
<dbReference type="RefSeq" id="WP_407050278.1">
    <property type="nucleotide sequence ID" value="NZ_CP158568.1"/>
</dbReference>
<evidence type="ECO:0000256" key="2">
    <source>
        <dbReference type="SAM" id="SignalP"/>
    </source>
</evidence>
<dbReference type="KEGG" id="mflg:ABS361_02525"/>
<reference evidence="3" key="1">
    <citation type="submission" date="2024-06" db="EMBL/GenBank/DDBJ databases">
        <title>Methylostella associata gen. nov., sp. nov., a novel Ancalomicrobiaceae-affiliated facultatively methylotrophic bacteria that feed on methanotrophs of the genus Methylococcus.</title>
        <authorList>
            <person name="Saltykova V."/>
            <person name="Danilova O.V."/>
            <person name="Oshkin I.Y."/>
            <person name="Belova S.E."/>
            <person name="Pimenov N.V."/>
            <person name="Dedysh S.N."/>
        </authorList>
    </citation>
    <scope>NUCLEOTIDE SEQUENCE</scope>
    <source>
        <strain evidence="3">S20</strain>
    </source>
</reference>
<keyword evidence="1" id="KW-0812">Transmembrane</keyword>
<protein>
    <submittedName>
        <fullName evidence="3">Uncharacterized protein</fullName>
    </submittedName>
</protein>
<proteinExistence type="predicted"/>
<accession>A0AAU7XBM6</accession>
<name>A0AAU7XBM6_9HYPH</name>
<keyword evidence="2" id="KW-0732">Signal</keyword>
<dbReference type="AlphaFoldDB" id="A0AAU7XBM6"/>
<dbReference type="EMBL" id="CP158568">
    <property type="protein sequence ID" value="XBY45188.1"/>
    <property type="molecule type" value="Genomic_DNA"/>
</dbReference>
<keyword evidence="1" id="KW-0472">Membrane</keyword>
<gene>
    <name evidence="3" type="ORF">ABS361_02525</name>
</gene>
<evidence type="ECO:0000313" key="3">
    <source>
        <dbReference type="EMBL" id="XBY45188.1"/>
    </source>
</evidence>
<evidence type="ECO:0000256" key="1">
    <source>
        <dbReference type="SAM" id="Phobius"/>
    </source>
</evidence>